<protein>
    <submittedName>
        <fullName evidence="3">Uncharacterized protein LOC113794479</fullName>
    </submittedName>
</protein>
<dbReference type="Pfam" id="PF01902">
    <property type="entry name" value="Diphthami_syn_2"/>
    <property type="match status" value="1"/>
</dbReference>
<dbReference type="RefSeq" id="XP_027200398.1">
    <property type="nucleotide sequence ID" value="XM_027344597.1"/>
</dbReference>
<evidence type="ECO:0000313" key="3">
    <source>
        <dbReference type="RefSeq" id="XP_027200398.1"/>
    </source>
</evidence>
<dbReference type="InterPro" id="IPR002761">
    <property type="entry name" value="Diphthami_syn_dom"/>
</dbReference>
<sequence length="99" mass="10951">MRGVALISGGKDSVLSAHLAQAWNVEVAYAIHWCPKNQDETRDSYMYQSAGSQVAQAIVSESAPRLLRLNEQIKLQLCGEGGEYETLVLDAPLYRKKVD</sequence>
<dbReference type="PANTHER" id="PTHR12196:SF2">
    <property type="entry name" value="DIPHTHINE--AMMONIA LIGASE"/>
    <property type="match status" value="1"/>
</dbReference>
<dbReference type="GO" id="GO:0017183">
    <property type="term" value="P:protein histidyl modification to diphthamide"/>
    <property type="evidence" value="ECO:0007669"/>
    <property type="project" value="TreeGrafter"/>
</dbReference>
<dbReference type="InParanoid" id="A0A6P6Y4K7"/>
<dbReference type="KEGG" id="dpte:113794479"/>
<dbReference type="PANTHER" id="PTHR12196">
    <property type="entry name" value="DOMAIN OF UNKNOWN FUNCTION 71 DUF71 -CONTAINING PROTEIN"/>
    <property type="match status" value="1"/>
</dbReference>
<dbReference type="Proteomes" id="UP000515146">
    <property type="component" value="Unplaced"/>
</dbReference>
<evidence type="ECO:0000259" key="1">
    <source>
        <dbReference type="Pfam" id="PF01902"/>
    </source>
</evidence>
<dbReference type="GO" id="GO:0017178">
    <property type="term" value="F:diphthine-ammonia ligase activity"/>
    <property type="evidence" value="ECO:0007669"/>
    <property type="project" value="TreeGrafter"/>
</dbReference>
<dbReference type="SUPFAM" id="SSF52402">
    <property type="entry name" value="Adenine nucleotide alpha hydrolases-like"/>
    <property type="match status" value="1"/>
</dbReference>
<dbReference type="OrthoDB" id="686384at2759"/>
<proteinExistence type="predicted"/>
<dbReference type="Gene3D" id="3.90.1490.10">
    <property type="entry name" value="putative n-type atp pyrophosphatase, domain 2"/>
    <property type="match status" value="1"/>
</dbReference>
<gene>
    <name evidence="3" type="primary">LOC113794479</name>
</gene>
<organism evidence="2 3">
    <name type="scientific">Dermatophagoides pteronyssinus</name>
    <name type="common">European house dust mite</name>
    <dbReference type="NCBI Taxonomy" id="6956"/>
    <lineage>
        <taxon>Eukaryota</taxon>
        <taxon>Metazoa</taxon>
        <taxon>Ecdysozoa</taxon>
        <taxon>Arthropoda</taxon>
        <taxon>Chelicerata</taxon>
        <taxon>Arachnida</taxon>
        <taxon>Acari</taxon>
        <taxon>Acariformes</taxon>
        <taxon>Sarcoptiformes</taxon>
        <taxon>Astigmata</taxon>
        <taxon>Psoroptidia</taxon>
        <taxon>Analgoidea</taxon>
        <taxon>Pyroglyphidae</taxon>
        <taxon>Dermatophagoidinae</taxon>
        <taxon>Dermatophagoides</taxon>
    </lineage>
</organism>
<reference evidence="3" key="1">
    <citation type="submission" date="2025-08" db="UniProtKB">
        <authorList>
            <consortium name="RefSeq"/>
        </authorList>
    </citation>
    <scope>IDENTIFICATION</scope>
    <source>
        <strain evidence="3">Airmid</strain>
    </source>
</reference>
<keyword evidence="2" id="KW-1185">Reference proteome</keyword>
<evidence type="ECO:0000313" key="2">
    <source>
        <dbReference type="Proteomes" id="UP000515146"/>
    </source>
</evidence>
<dbReference type="InterPro" id="IPR030662">
    <property type="entry name" value="DPH6/MJ0570"/>
</dbReference>
<feature type="domain" description="Diphthamide synthase" evidence="1">
    <location>
        <begin position="61"/>
        <end position="98"/>
    </location>
</feature>
<dbReference type="AlphaFoldDB" id="A0A6P6Y4K7"/>
<accession>A0A6P6Y4K7</accession>
<name>A0A6P6Y4K7_DERPT</name>